<name>A0ABW0XUQ8_9ACTN</name>
<comment type="similarity">
    <text evidence="1">Belongs to the short-chain dehydrogenases/reductases (SDR) family.</text>
</comment>
<dbReference type="Gene3D" id="3.40.50.720">
    <property type="entry name" value="NAD(P)-binding Rossmann-like Domain"/>
    <property type="match status" value="1"/>
</dbReference>
<proteinExistence type="inferred from homology"/>
<evidence type="ECO:0000313" key="4">
    <source>
        <dbReference type="Proteomes" id="UP001596183"/>
    </source>
</evidence>
<keyword evidence="2 3" id="KW-0560">Oxidoreductase</keyword>
<keyword evidence="4" id="KW-1185">Reference proteome</keyword>
<comment type="caution">
    <text evidence="3">The sequence shown here is derived from an EMBL/GenBank/DDBJ whole genome shotgun (WGS) entry which is preliminary data.</text>
</comment>
<dbReference type="GO" id="GO:0016491">
    <property type="term" value="F:oxidoreductase activity"/>
    <property type="evidence" value="ECO:0007669"/>
    <property type="project" value="UniProtKB-KW"/>
</dbReference>
<reference evidence="4" key="1">
    <citation type="journal article" date="2019" name="Int. J. Syst. Evol. Microbiol.">
        <title>The Global Catalogue of Microorganisms (GCM) 10K type strain sequencing project: providing services to taxonomists for standard genome sequencing and annotation.</title>
        <authorList>
            <consortium name="The Broad Institute Genomics Platform"/>
            <consortium name="The Broad Institute Genome Sequencing Center for Infectious Disease"/>
            <person name="Wu L."/>
            <person name="Ma J."/>
        </authorList>
    </citation>
    <scope>NUCLEOTIDE SEQUENCE [LARGE SCALE GENOMIC DNA]</scope>
    <source>
        <strain evidence="4">JCM 13852</strain>
    </source>
</reference>
<dbReference type="SUPFAM" id="SSF51735">
    <property type="entry name" value="NAD(P)-binding Rossmann-fold domains"/>
    <property type="match status" value="1"/>
</dbReference>
<dbReference type="EMBL" id="JBHSPC010000085">
    <property type="protein sequence ID" value="MFC5673434.1"/>
    <property type="molecule type" value="Genomic_DNA"/>
</dbReference>
<dbReference type="Proteomes" id="UP001596183">
    <property type="component" value="Unassembled WGS sequence"/>
</dbReference>
<dbReference type="PROSITE" id="PS00061">
    <property type="entry name" value="ADH_SHORT"/>
    <property type="match status" value="1"/>
</dbReference>
<evidence type="ECO:0000313" key="3">
    <source>
        <dbReference type="EMBL" id="MFC5673434.1"/>
    </source>
</evidence>
<protein>
    <submittedName>
        <fullName evidence="3">SDR family NAD(P)-dependent oxidoreductase</fullName>
        <ecNumber evidence="3">1.1.1.-</ecNumber>
    </submittedName>
</protein>
<evidence type="ECO:0000256" key="2">
    <source>
        <dbReference type="ARBA" id="ARBA00023002"/>
    </source>
</evidence>
<accession>A0ABW0XUQ8</accession>
<dbReference type="EC" id="1.1.1.-" evidence="3"/>
<evidence type="ECO:0000256" key="1">
    <source>
        <dbReference type="ARBA" id="ARBA00006484"/>
    </source>
</evidence>
<gene>
    <name evidence="3" type="ORF">ACFP2V_26020</name>
</gene>
<dbReference type="Pfam" id="PF13561">
    <property type="entry name" value="adh_short_C2"/>
    <property type="match status" value="1"/>
</dbReference>
<organism evidence="3 4">
    <name type="scientific">Streptomyces incanus</name>
    <dbReference type="NCBI Taxonomy" id="887453"/>
    <lineage>
        <taxon>Bacteria</taxon>
        <taxon>Bacillati</taxon>
        <taxon>Actinomycetota</taxon>
        <taxon>Actinomycetes</taxon>
        <taxon>Kitasatosporales</taxon>
        <taxon>Streptomycetaceae</taxon>
        <taxon>Streptomyces</taxon>
    </lineage>
</organism>
<dbReference type="InterPro" id="IPR051122">
    <property type="entry name" value="SDR_DHRS6-like"/>
</dbReference>
<dbReference type="PRINTS" id="PR00081">
    <property type="entry name" value="GDHRDH"/>
</dbReference>
<dbReference type="PANTHER" id="PTHR43477:SF1">
    <property type="entry name" value="DIHYDROANTICAPSIN 7-DEHYDROGENASE"/>
    <property type="match status" value="1"/>
</dbReference>
<dbReference type="InterPro" id="IPR002347">
    <property type="entry name" value="SDR_fam"/>
</dbReference>
<dbReference type="CDD" id="cd05233">
    <property type="entry name" value="SDR_c"/>
    <property type="match status" value="1"/>
</dbReference>
<sequence>MTVTDGVDAVLLERMRFDGQGVVVTGAAAGIGAATARAFAELGAYVIAVDRDSERLPALAESLGDAQHTLVTADVACAGHIDRIVRAVASSGVPLKTLVNNVGVNDKLAASDTTRERWHRALDLNLSANVFLTQALLDPLLECPTGGSVVNVSSAHGLVGMPGAASYATSKAGLIGFTKQLAAEHSEAGLRANAVCPGLTLTERITERGALPEDQRDRLLGRRFAEPGEVASCIAFLGSDAASYLTGAVLPVDGGYTAR</sequence>
<dbReference type="PANTHER" id="PTHR43477">
    <property type="entry name" value="DIHYDROANTICAPSIN 7-DEHYDROGENASE"/>
    <property type="match status" value="1"/>
</dbReference>
<dbReference type="InterPro" id="IPR036291">
    <property type="entry name" value="NAD(P)-bd_dom_sf"/>
</dbReference>
<dbReference type="PRINTS" id="PR00080">
    <property type="entry name" value="SDRFAMILY"/>
</dbReference>
<dbReference type="InterPro" id="IPR020904">
    <property type="entry name" value="Sc_DH/Rdtase_CS"/>
</dbReference>